<gene>
    <name evidence="2" type="ORF">D9757_003111</name>
</gene>
<evidence type="ECO:0000313" key="3">
    <source>
        <dbReference type="Proteomes" id="UP000518752"/>
    </source>
</evidence>
<dbReference type="OrthoDB" id="2019015at2759"/>
<dbReference type="PANTHER" id="PTHR42923">
    <property type="entry name" value="PROTOPORPHYRINOGEN OXIDASE"/>
    <property type="match status" value="1"/>
</dbReference>
<dbReference type="Gene3D" id="3.50.50.60">
    <property type="entry name" value="FAD/NAD(P)-binding domain"/>
    <property type="match status" value="1"/>
</dbReference>
<feature type="region of interest" description="Disordered" evidence="1">
    <location>
        <begin position="253"/>
        <end position="281"/>
    </location>
</feature>
<comment type="caution">
    <text evidence="2">The sequence shown here is derived from an EMBL/GenBank/DDBJ whole genome shotgun (WGS) entry which is preliminary data.</text>
</comment>
<dbReference type="EMBL" id="JAACJN010000011">
    <property type="protein sequence ID" value="KAF5391075.1"/>
    <property type="molecule type" value="Genomic_DNA"/>
</dbReference>
<dbReference type="AlphaFoldDB" id="A0A8H5HX60"/>
<name>A0A8H5HX60_9AGAR</name>
<sequence>MLPPNNMSRRVLVVGAGASGMSCASILAQHPDRFHVTLMEANNECGGQMFSIPINDKYGANWLNQGVQGGSHIYHHTFYLFEKLNYRPEPVNLEIAFGKDSTFWTNVYPTQLVQRHAKEIKRFSWVIKFLRWFELIFALIPIRVSLKMFFFSDEFIDCMIYPSLALFLGTGNATPDLPTVMMERLYTSSTYGMWYPVDPQMLTSNLPPMVVFPEASAIYADWKTSLENKGVSVRLGTQVKEVLSRSKHEGVRVAIGSRKPDDTTTDNASDSEGLTKPSHETVGQDTVETFDEIVFCVLADTAIRILGDQARWIEKKVLGWTKWSDDVTVTHDDLDYMKKWYEVEYNDQVAVTDLKQRDESARVERARKSFRP</sequence>
<dbReference type="Pfam" id="PF13450">
    <property type="entry name" value="NAD_binding_8"/>
    <property type="match status" value="1"/>
</dbReference>
<organism evidence="2 3">
    <name type="scientific">Collybiopsis confluens</name>
    <dbReference type="NCBI Taxonomy" id="2823264"/>
    <lineage>
        <taxon>Eukaryota</taxon>
        <taxon>Fungi</taxon>
        <taxon>Dikarya</taxon>
        <taxon>Basidiomycota</taxon>
        <taxon>Agaricomycotina</taxon>
        <taxon>Agaricomycetes</taxon>
        <taxon>Agaricomycetidae</taxon>
        <taxon>Agaricales</taxon>
        <taxon>Marasmiineae</taxon>
        <taxon>Omphalotaceae</taxon>
        <taxon>Collybiopsis</taxon>
    </lineage>
</organism>
<dbReference type="InterPro" id="IPR050464">
    <property type="entry name" value="Zeta_carotene_desat/Oxidored"/>
</dbReference>
<protein>
    <recommendedName>
        <fullName evidence="4">FAD/NAD(P)-binding domain-containing protein</fullName>
    </recommendedName>
</protein>
<dbReference type="PANTHER" id="PTHR42923:SF20">
    <property type="entry name" value="FLAVIN-CONTAINING AMINE OXIDASEDEHYDROGENASE"/>
    <property type="match status" value="1"/>
</dbReference>
<dbReference type="Proteomes" id="UP000518752">
    <property type="component" value="Unassembled WGS sequence"/>
</dbReference>
<reference evidence="2 3" key="1">
    <citation type="journal article" date="2020" name="ISME J.">
        <title>Uncovering the hidden diversity of litter-decomposition mechanisms in mushroom-forming fungi.</title>
        <authorList>
            <person name="Floudas D."/>
            <person name="Bentzer J."/>
            <person name="Ahren D."/>
            <person name="Johansson T."/>
            <person name="Persson P."/>
            <person name="Tunlid A."/>
        </authorList>
    </citation>
    <scope>NUCLEOTIDE SEQUENCE [LARGE SCALE GENOMIC DNA]</scope>
    <source>
        <strain evidence="2 3">CBS 406.79</strain>
    </source>
</reference>
<evidence type="ECO:0000256" key="1">
    <source>
        <dbReference type="SAM" id="MobiDB-lite"/>
    </source>
</evidence>
<proteinExistence type="predicted"/>
<evidence type="ECO:0008006" key="4">
    <source>
        <dbReference type="Google" id="ProtNLM"/>
    </source>
</evidence>
<dbReference type="GO" id="GO:0016491">
    <property type="term" value="F:oxidoreductase activity"/>
    <property type="evidence" value="ECO:0007669"/>
    <property type="project" value="TreeGrafter"/>
</dbReference>
<dbReference type="SUPFAM" id="SSF51905">
    <property type="entry name" value="FAD/NAD(P)-binding domain"/>
    <property type="match status" value="1"/>
</dbReference>
<accession>A0A8H5HX60</accession>
<dbReference type="PRINTS" id="PR00419">
    <property type="entry name" value="ADXRDTASE"/>
</dbReference>
<dbReference type="InterPro" id="IPR036188">
    <property type="entry name" value="FAD/NAD-bd_sf"/>
</dbReference>
<keyword evidence="3" id="KW-1185">Reference proteome</keyword>
<evidence type="ECO:0000313" key="2">
    <source>
        <dbReference type="EMBL" id="KAF5391075.1"/>
    </source>
</evidence>